<evidence type="ECO:0000256" key="1">
    <source>
        <dbReference type="SAM" id="MobiDB-lite"/>
    </source>
</evidence>
<name>A0AAV2LVA4_KNICA</name>
<proteinExistence type="predicted"/>
<sequence>MRDRLAKYREEAEVNLRAAQRSQKAWTAPSPTAEASVWTRNRCSKSGLRSTGDEQRQDLRAWKAVSQSSFQTTGFLWSFIVSAVSGAAMVANCGTNRRYQPAKPKKDLTSFFVRGRGQLRMASTLSICGRTSPRPSR</sequence>
<feature type="region of interest" description="Disordered" evidence="1">
    <location>
        <begin position="23"/>
        <end position="56"/>
    </location>
</feature>
<accession>A0AAV2LVA4</accession>
<evidence type="ECO:0000313" key="3">
    <source>
        <dbReference type="Proteomes" id="UP001497482"/>
    </source>
</evidence>
<dbReference type="Proteomes" id="UP001497482">
    <property type="component" value="Chromosome 4"/>
</dbReference>
<evidence type="ECO:0000313" key="2">
    <source>
        <dbReference type="EMBL" id="CAL1604467.1"/>
    </source>
</evidence>
<protein>
    <submittedName>
        <fullName evidence="2">Uncharacterized protein</fullName>
    </submittedName>
</protein>
<keyword evidence="3" id="KW-1185">Reference proteome</keyword>
<gene>
    <name evidence="2" type="ORF">KC01_LOCUS31970</name>
</gene>
<reference evidence="2 3" key="1">
    <citation type="submission" date="2024-04" db="EMBL/GenBank/DDBJ databases">
        <authorList>
            <person name="Waldvogel A.-M."/>
            <person name="Schoenle A."/>
        </authorList>
    </citation>
    <scope>NUCLEOTIDE SEQUENCE [LARGE SCALE GENOMIC DNA]</scope>
</reference>
<dbReference type="AlphaFoldDB" id="A0AAV2LVA4"/>
<dbReference type="EMBL" id="OZ035826">
    <property type="protein sequence ID" value="CAL1604467.1"/>
    <property type="molecule type" value="Genomic_DNA"/>
</dbReference>
<organism evidence="2 3">
    <name type="scientific">Knipowitschia caucasica</name>
    <name type="common">Caucasian dwarf goby</name>
    <name type="synonym">Pomatoschistus caucasicus</name>
    <dbReference type="NCBI Taxonomy" id="637954"/>
    <lineage>
        <taxon>Eukaryota</taxon>
        <taxon>Metazoa</taxon>
        <taxon>Chordata</taxon>
        <taxon>Craniata</taxon>
        <taxon>Vertebrata</taxon>
        <taxon>Euteleostomi</taxon>
        <taxon>Actinopterygii</taxon>
        <taxon>Neopterygii</taxon>
        <taxon>Teleostei</taxon>
        <taxon>Neoteleostei</taxon>
        <taxon>Acanthomorphata</taxon>
        <taxon>Gobiaria</taxon>
        <taxon>Gobiiformes</taxon>
        <taxon>Gobioidei</taxon>
        <taxon>Gobiidae</taxon>
        <taxon>Gobiinae</taxon>
        <taxon>Knipowitschia</taxon>
    </lineage>
</organism>